<evidence type="ECO:0000313" key="1">
    <source>
        <dbReference type="EMBL" id="KAJ3666132.1"/>
    </source>
</evidence>
<organism evidence="1 2">
    <name type="scientific">Zophobas morio</name>
    <dbReference type="NCBI Taxonomy" id="2755281"/>
    <lineage>
        <taxon>Eukaryota</taxon>
        <taxon>Metazoa</taxon>
        <taxon>Ecdysozoa</taxon>
        <taxon>Arthropoda</taxon>
        <taxon>Hexapoda</taxon>
        <taxon>Insecta</taxon>
        <taxon>Pterygota</taxon>
        <taxon>Neoptera</taxon>
        <taxon>Endopterygota</taxon>
        <taxon>Coleoptera</taxon>
        <taxon>Polyphaga</taxon>
        <taxon>Cucujiformia</taxon>
        <taxon>Tenebrionidae</taxon>
        <taxon>Zophobas</taxon>
    </lineage>
</organism>
<comment type="caution">
    <text evidence="1">The sequence shown here is derived from an EMBL/GenBank/DDBJ whole genome shotgun (WGS) entry which is preliminary data.</text>
</comment>
<dbReference type="EMBL" id="JALNTZ010000001">
    <property type="protein sequence ID" value="KAJ3666132.1"/>
    <property type="molecule type" value="Genomic_DNA"/>
</dbReference>
<reference evidence="1" key="1">
    <citation type="journal article" date="2023" name="G3 (Bethesda)">
        <title>Whole genome assemblies of Zophobas morio and Tenebrio molitor.</title>
        <authorList>
            <person name="Kaur S."/>
            <person name="Stinson S.A."/>
            <person name="diCenzo G.C."/>
        </authorList>
    </citation>
    <scope>NUCLEOTIDE SEQUENCE</scope>
    <source>
        <strain evidence="1">QUZm001</strain>
    </source>
</reference>
<dbReference type="PANTHER" id="PTHR47326">
    <property type="entry name" value="TRANSPOSABLE ELEMENT TC3 TRANSPOSASE-LIKE PROTEIN"/>
    <property type="match status" value="1"/>
</dbReference>
<gene>
    <name evidence="1" type="ORF">Zmor_001586</name>
</gene>
<evidence type="ECO:0008006" key="3">
    <source>
        <dbReference type="Google" id="ProtNLM"/>
    </source>
</evidence>
<accession>A0AA38J7Q2</accession>
<proteinExistence type="predicted"/>
<dbReference type="PANTHER" id="PTHR47326:SF1">
    <property type="entry name" value="HTH PSQ-TYPE DOMAIN-CONTAINING PROTEIN"/>
    <property type="match status" value="1"/>
</dbReference>
<protein>
    <recommendedName>
        <fullName evidence="3">Transposase</fullName>
    </recommendedName>
</protein>
<name>A0AA38J7Q2_9CUCU</name>
<evidence type="ECO:0000313" key="2">
    <source>
        <dbReference type="Proteomes" id="UP001168821"/>
    </source>
</evidence>
<keyword evidence="2" id="KW-1185">Reference proteome</keyword>
<sequence>MCPRSTLQHLREYGSFKLAAQDRGRLRSVELLILKRLFWRVSKLDRALARITVQCDVSESSIWRILREQLHPFHDQKVQLLKPTDLPRRQNFCEWVNRKINEQANFVSRIPSTDEAGYTREGVINTHIWANEIPYAIREQHFQYVSKCLSC</sequence>
<dbReference type="AlphaFoldDB" id="A0AA38J7Q2"/>
<dbReference type="Proteomes" id="UP001168821">
    <property type="component" value="Unassembled WGS sequence"/>
</dbReference>